<accession>A0A5A7PZT7</accession>
<keyword evidence="2" id="KW-1185">Reference proteome</keyword>
<comment type="caution">
    <text evidence="1">The sequence shown here is derived from an EMBL/GenBank/DDBJ whole genome shotgun (WGS) entry which is preliminary data.</text>
</comment>
<proteinExistence type="predicted"/>
<name>A0A5A7PZT7_STRAF</name>
<organism evidence="1 2">
    <name type="scientific">Striga asiatica</name>
    <name type="common">Asiatic witchweed</name>
    <name type="synonym">Buchnera asiatica</name>
    <dbReference type="NCBI Taxonomy" id="4170"/>
    <lineage>
        <taxon>Eukaryota</taxon>
        <taxon>Viridiplantae</taxon>
        <taxon>Streptophyta</taxon>
        <taxon>Embryophyta</taxon>
        <taxon>Tracheophyta</taxon>
        <taxon>Spermatophyta</taxon>
        <taxon>Magnoliopsida</taxon>
        <taxon>eudicotyledons</taxon>
        <taxon>Gunneridae</taxon>
        <taxon>Pentapetalae</taxon>
        <taxon>asterids</taxon>
        <taxon>lamiids</taxon>
        <taxon>Lamiales</taxon>
        <taxon>Orobanchaceae</taxon>
        <taxon>Buchnereae</taxon>
        <taxon>Striga</taxon>
    </lineage>
</organism>
<evidence type="ECO:0000313" key="1">
    <source>
        <dbReference type="EMBL" id="GER38284.1"/>
    </source>
</evidence>
<sequence length="127" mass="14081">MLSGRLPDGKPPSYFLSARSVLSMLGIANITNQSQIPLPKRDGCSLVFPGLGTATNLKQRARKKTVTAYPGKVTYLNGKLSYNTNKRGQRRITSLKRTEPLGRYLHIWSSGLNYGTEFKGWASPPLR</sequence>
<gene>
    <name evidence="1" type="ORF">STAS_14747</name>
</gene>
<dbReference type="AlphaFoldDB" id="A0A5A7PZT7"/>
<reference evidence="2" key="1">
    <citation type="journal article" date="2019" name="Curr. Biol.">
        <title>Genome Sequence of Striga asiatica Provides Insight into the Evolution of Plant Parasitism.</title>
        <authorList>
            <person name="Yoshida S."/>
            <person name="Kim S."/>
            <person name="Wafula E.K."/>
            <person name="Tanskanen J."/>
            <person name="Kim Y.M."/>
            <person name="Honaas L."/>
            <person name="Yang Z."/>
            <person name="Spallek T."/>
            <person name="Conn C.E."/>
            <person name="Ichihashi Y."/>
            <person name="Cheong K."/>
            <person name="Cui S."/>
            <person name="Der J.P."/>
            <person name="Gundlach H."/>
            <person name="Jiao Y."/>
            <person name="Hori C."/>
            <person name="Ishida J.K."/>
            <person name="Kasahara H."/>
            <person name="Kiba T."/>
            <person name="Kim M.S."/>
            <person name="Koo N."/>
            <person name="Laohavisit A."/>
            <person name="Lee Y.H."/>
            <person name="Lumba S."/>
            <person name="McCourt P."/>
            <person name="Mortimer J.C."/>
            <person name="Mutuku J.M."/>
            <person name="Nomura T."/>
            <person name="Sasaki-Sekimoto Y."/>
            <person name="Seto Y."/>
            <person name="Wang Y."/>
            <person name="Wakatake T."/>
            <person name="Sakakibara H."/>
            <person name="Demura T."/>
            <person name="Yamaguchi S."/>
            <person name="Yoneyama K."/>
            <person name="Manabe R.I."/>
            <person name="Nelson D.C."/>
            <person name="Schulman A.H."/>
            <person name="Timko M.P."/>
            <person name="dePamphilis C.W."/>
            <person name="Choi D."/>
            <person name="Shirasu K."/>
        </authorList>
    </citation>
    <scope>NUCLEOTIDE SEQUENCE [LARGE SCALE GENOMIC DNA]</scope>
    <source>
        <strain evidence="2">cv. UVA1</strain>
    </source>
</reference>
<protein>
    <submittedName>
        <fullName evidence="1">Poly-beta-1,6 N-acetyl-D-glucosamine synthase</fullName>
    </submittedName>
</protein>
<dbReference type="EMBL" id="BKCP01005461">
    <property type="protein sequence ID" value="GER38284.1"/>
    <property type="molecule type" value="Genomic_DNA"/>
</dbReference>
<evidence type="ECO:0000313" key="2">
    <source>
        <dbReference type="Proteomes" id="UP000325081"/>
    </source>
</evidence>
<dbReference type="Proteomes" id="UP000325081">
    <property type="component" value="Unassembled WGS sequence"/>
</dbReference>